<dbReference type="OrthoDB" id="10059102at2759"/>
<sequence length="236" mass="25226">RHGNPLTERIVGGKPISIEEVPFQVSIEWNNVHKCGGSIISKNKVVTAAHCTRGKMGNILSIRAGTTVREHGGQSMSVRKIHQHPKYTKETADYDISILELEQNLKFGKSVAPINLPHRNQTFEAGTEALTLGWGSFISGSSRLSTELQSVFLKIVDKKECHKLLPSKTITGRMLCAGVKQGGKDACQGDSGGPLVVNGVLGGITSWGVGCGHAGLPGIYSNMAALREFIDNVAGI</sequence>
<keyword evidence="6" id="KW-0865">Zymogen</keyword>
<keyword evidence="11" id="KW-1185">Reference proteome</keyword>
<dbReference type="InterPro" id="IPR033116">
    <property type="entry name" value="TRYPSIN_SER"/>
</dbReference>
<dbReference type="Pfam" id="PF00089">
    <property type="entry name" value="Trypsin"/>
    <property type="match status" value="1"/>
</dbReference>
<dbReference type="Gene3D" id="2.40.10.10">
    <property type="entry name" value="Trypsin-like serine proteases"/>
    <property type="match status" value="1"/>
</dbReference>
<dbReference type="InterPro" id="IPR018114">
    <property type="entry name" value="TRYPSIN_HIS"/>
</dbReference>
<evidence type="ECO:0000256" key="4">
    <source>
        <dbReference type="ARBA" id="ARBA00022801"/>
    </source>
</evidence>
<protein>
    <submittedName>
        <fullName evidence="10">Trypsin-7</fullName>
    </submittedName>
</protein>
<organism evidence="10 11">
    <name type="scientific">Asbolus verrucosus</name>
    <name type="common">Desert ironclad beetle</name>
    <dbReference type="NCBI Taxonomy" id="1661398"/>
    <lineage>
        <taxon>Eukaryota</taxon>
        <taxon>Metazoa</taxon>
        <taxon>Ecdysozoa</taxon>
        <taxon>Arthropoda</taxon>
        <taxon>Hexapoda</taxon>
        <taxon>Insecta</taxon>
        <taxon>Pterygota</taxon>
        <taxon>Neoptera</taxon>
        <taxon>Endopterygota</taxon>
        <taxon>Coleoptera</taxon>
        <taxon>Polyphaga</taxon>
        <taxon>Cucujiformia</taxon>
        <taxon>Tenebrionidae</taxon>
        <taxon>Pimeliinae</taxon>
        <taxon>Asbolus</taxon>
    </lineage>
</organism>
<name>A0A482W254_ASBVE</name>
<evidence type="ECO:0000259" key="9">
    <source>
        <dbReference type="PROSITE" id="PS50240"/>
    </source>
</evidence>
<evidence type="ECO:0000256" key="8">
    <source>
        <dbReference type="RuleBase" id="RU363034"/>
    </source>
</evidence>
<evidence type="ECO:0000256" key="6">
    <source>
        <dbReference type="ARBA" id="ARBA00023145"/>
    </source>
</evidence>
<dbReference type="PROSITE" id="PS00135">
    <property type="entry name" value="TRYPSIN_SER"/>
    <property type="match status" value="1"/>
</dbReference>
<dbReference type="SMART" id="SM00020">
    <property type="entry name" value="Tryp_SPc"/>
    <property type="match status" value="1"/>
</dbReference>
<dbReference type="PANTHER" id="PTHR24276:SF91">
    <property type="entry name" value="AT26814P-RELATED"/>
    <property type="match status" value="1"/>
</dbReference>
<evidence type="ECO:0000256" key="1">
    <source>
        <dbReference type="ARBA" id="ARBA00007664"/>
    </source>
</evidence>
<comment type="caution">
    <text evidence="10">The sequence shown here is derived from an EMBL/GenBank/DDBJ whole genome shotgun (WGS) entry which is preliminary data.</text>
</comment>
<dbReference type="STRING" id="1661398.A0A482W254"/>
<feature type="non-terminal residue" evidence="10">
    <location>
        <position position="236"/>
    </location>
</feature>
<evidence type="ECO:0000256" key="7">
    <source>
        <dbReference type="ARBA" id="ARBA00023157"/>
    </source>
</evidence>
<feature type="domain" description="Peptidase S1" evidence="9">
    <location>
        <begin position="10"/>
        <end position="235"/>
    </location>
</feature>
<dbReference type="InterPro" id="IPR009003">
    <property type="entry name" value="Peptidase_S1_PA"/>
</dbReference>
<feature type="non-terminal residue" evidence="10">
    <location>
        <position position="1"/>
    </location>
</feature>
<dbReference type="InterPro" id="IPR050430">
    <property type="entry name" value="Peptidase_S1"/>
</dbReference>
<dbReference type="Proteomes" id="UP000292052">
    <property type="component" value="Unassembled WGS sequence"/>
</dbReference>
<evidence type="ECO:0000313" key="11">
    <source>
        <dbReference type="Proteomes" id="UP000292052"/>
    </source>
</evidence>
<reference evidence="10 11" key="1">
    <citation type="submission" date="2017-03" db="EMBL/GenBank/DDBJ databases">
        <title>Genome of the blue death feigning beetle - Asbolus verrucosus.</title>
        <authorList>
            <person name="Rider S.D."/>
        </authorList>
    </citation>
    <scope>NUCLEOTIDE SEQUENCE [LARGE SCALE GENOMIC DNA]</scope>
    <source>
        <strain evidence="10">Butters</strain>
        <tissue evidence="10">Head and leg muscle</tissue>
    </source>
</reference>
<dbReference type="SUPFAM" id="SSF50494">
    <property type="entry name" value="Trypsin-like serine proteases"/>
    <property type="match status" value="1"/>
</dbReference>
<dbReference type="FunFam" id="2.40.10.10:FF:000077">
    <property type="entry name" value="Predicted protein"/>
    <property type="match status" value="1"/>
</dbReference>
<dbReference type="GO" id="GO:0004252">
    <property type="term" value="F:serine-type endopeptidase activity"/>
    <property type="evidence" value="ECO:0007669"/>
    <property type="project" value="InterPro"/>
</dbReference>
<dbReference type="PROSITE" id="PS00134">
    <property type="entry name" value="TRYPSIN_HIS"/>
    <property type="match status" value="1"/>
</dbReference>
<dbReference type="AlphaFoldDB" id="A0A482W254"/>
<evidence type="ECO:0000256" key="5">
    <source>
        <dbReference type="ARBA" id="ARBA00022825"/>
    </source>
</evidence>
<evidence type="ECO:0000256" key="2">
    <source>
        <dbReference type="ARBA" id="ARBA00022670"/>
    </source>
</evidence>
<keyword evidence="4 8" id="KW-0378">Hydrolase</keyword>
<dbReference type="InterPro" id="IPR001314">
    <property type="entry name" value="Peptidase_S1A"/>
</dbReference>
<dbReference type="PANTHER" id="PTHR24276">
    <property type="entry name" value="POLYSERASE-RELATED"/>
    <property type="match status" value="1"/>
</dbReference>
<evidence type="ECO:0000313" key="10">
    <source>
        <dbReference type="EMBL" id="RZC39116.1"/>
    </source>
</evidence>
<keyword evidence="2 8" id="KW-0645">Protease</keyword>
<dbReference type="CDD" id="cd00190">
    <property type="entry name" value="Tryp_SPc"/>
    <property type="match status" value="1"/>
</dbReference>
<accession>A0A482W254</accession>
<dbReference type="InterPro" id="IPR043504">
    <property type="entry name" value="Peptidase_S1_PA_chymotrypsin"/>
</dbReference>
<gene>
    <name evidence="10" type="ORF">BDFB_011622</name>
</gene>
<keyword evidence="3" id="KW-0732">Signal</keyword>
<proteinExistence type="inferred from homology"/>
<comment type="similarity">
    <text evidence="1">Belongs to the peptidase S1 family.</text>
</comment>
<evidence type="ECO:0000256" key="3">
    <source>
        <dbReference type="ARBA" id="ARBA00022729"/>
    </source>
</evidence>
<keyword evidence="7" id="KW-1015">Disulfide bond</keyword>
<dbReference type="PROSITE" id="PS50240">
    <property type="entry name" value="TRYPSIN_DOM"/>
    <property type="match status" value="1"/>
</dbReference>
<dbReference type="InterPro" id="IPR001254">
    <property type="entry name" value="Trypsin_dom"/>
</dbReference>
<dbReference type="EMBL" id="QDEB01037289">
    <property type="protein sequence ID" value="RZC39116.1"/>
    <property type="molecule type" value="Genomic_DNA"/>
</dbReference>
<dbReference type="PRINTS" id="PR00722">
    <property type="entry name" value="CHYMOTRYPSIN"/>
</dbReference>
<dbReference type="GO" id="GO:0006508">
    <property type="term" value="P:proteolysis"/>
    <property type="evidence" value="ECO:0007669"/>
    <property type="project" value="UniProtKB-KW"/>
</dbReference>
<keyword evidence="5 8" id="KW-0720">Serine protease</keyword>